<organism evidence="13 14">
    <name type="scientific">Fodinibius salipaludis</name>
    <dbReference type="NCBI Taxonomy" id="2032627"/>
    <lineage>
        <taxon>Bacteria</taxon>
        <taxon>Pseudomonadati</taxon>
        <taxon>Balneolota</taxon>
        <taxon>Balneolia</taxon>
        <taxon>Balneolales</taxon>
        <taxon>Balneolaceae</taxon>
        <taxon>Fodinibius</taxon>
    </lineage>
</organism>
<dbReference type="InterPro" id="IPR003538">
    <property type="entry name" value="TonB"/>
</dbReference>
<dbReference type="GO" id="GO:0015891">
    <property type="term" value="P:siderophore transport"/>
    <property type="evidence" value="ECO:0007669"/>
    <property type="project" value="InterPro"/>
</dbReference>
<sequence length="222" mass="25373">MRPDMKNPKYDLRTYYKLFWEVGLIVSLLIFIGLTKIDFDVKKSEITFKGEQEVIEMEEVVQTQQQDRPPPPPRPQVPVAVPNSEIIEDVEINIDAEIDMDEALDMPPPPQEEEAAEEEEEEDFFVSVEKMPKMKSSLAELQQNIVYPDRAQKAGIEGRVIVQFIVNEKGEVEDPRVIRGIGGGCDEEAVRVAKLAKFEPGEQRGVPVRVQYSLPIMFMLRK</sequence>
<dbReference type="Proteomes" id="UP000218831">
    <property type="component" value="Unassembled WGS sequence"/>
</dbReference>
<feature type="compositionally biased region" description="Acidic residues" evidence="10">
    <location>
        <begin position="111"/>
        <end position="121"/>
    </location>
</feature>
<evidence type="ECO:0000313" key="13">
    <source>
        <dbReference type="EMBL" id="PAU92824.1"/>
    </source>
</evidence>
<dbReference type="NCBIfam" id="TIGR01352">
    <property type="entry name" value="tonB_Cterm"/>
    <property type="match status" value="1"/>
</dbReference>
<dbReference type="InterPro" id="IPR006260">
    <property type="entry name" value="TonB/TolA_C"/>
</dbReference>
<keyword evidence="14" id="KW-1185">Reference proteome</keyword>
<evidence type="ECO:0000256" key="10">
    <source>
        <dbReference type="SAM" id="MobiDB-lite"/>
    </source>
</evidence>
<proteinExistence type="inferred from homology"/>
<dbReference type="InterPro" id="IPR051045">
    <property type="entry name" value="TonB-dependent_transducer"/>
</dbReference>
<evidence type="ECO:0000256" key="4">
    <source>
        <dbReference type="ARBA" id="ARBA00022475"/>
    </source>
</evidence>
<comment type="subcellular location">
    <subcellularLocation>
        <location evidence="1">Cell inner membrane</location>
        <topology evidence="1">Single-pass membrane protein</topology>
        <orientation evidence="1">Periplasmic side</orientation>
    </subcellularLocation>
</comment>
<dbReference type="PANTHER" id="PTHR33446">
    <property type="entry name" value="PROTEIN TONB-RELATED"/>
    <property type="match status" value="1"/>
</dbReference>
<dbReference type="InterPro" id="IPR037682">
    <property type="entry name" value="TonB_C"/>
</dbReference>
<evidence type="ECO:0000256" key="3">
    <source>
        <dbReference type="ARBA" id="ARBA00022448"/>
    </source>
</evidence>
<evidence type="ECO:0000256" key="5">
    <source>
        <dbReference type="ARBA" id="ARBA00022519"/>
    </source>
</evidence>
<dbReference type="AlphaFoldDB" id="A0A2A2G739"/>
<dbReference type="PRINTS" id="PR01374">
    <property type="entry name" value="TONBPROTEIN"/>
</dbReference>
<keyword evidence="3" id="KW-0813">Transport</keyword>
<dbReference type="Pfam" id="PF03544">
    <property type="entry name" value="TonB_C"/>
    <property type="match status" value="1"/>
</dbReference>
<feature type="domain" description="TonB C-terminal" evidence="12">
    <location>
        <begin position="132"/>
        <end position="222"/>
    </location>
</feature>
<evidence type="ECO:0000256" key="11">
    <source>
        <dbReference type="SAM" id="Phobius"/>
    </source>
</evidence>
<evidence type="ECO:0000256" key="6">
    <source>
        <dbReference type="ARBA" id="ARBA00022692"/>
    </source>
</evidence>
<keyword evidence="8 11" id="KW-1133">Transmembrane helix</keyword>
<evidence type="ECO:0000256" key="9">
    <source>
        <dbReference type="ARBA" id="ARBA00023136"/>
    </source>
</evidence>
<name>A0A2A2G739_9BACT</name>
<feature type="transmembrane region" description="Helical" evidence="11">
    <location>
        <begin position="15"/>
        <end position="34"/>
    </location>
</feature>
<feature type="region of interest" description="Disordered" evidence="10">
    <location>
        <begin position="102"/>
        <end position="121"/>
    </location>
</feature>
<comment type="caution">
    <text evidence="13">The sequence shown here is derived from an EMBL/GenBank/DDBJ whole genome shotgun (WGS) entry which is preliminary data.</text>
</comment>
<dbReference type="EMBL" id="NSKE01000013">
    <property type="protein sequence ID" value="PAU92824.1"/>
    <property type="molecule type" value="Genomic_DNA"/>
</dbReference>
<accession>A0A2A2G739</accession>
<keyword evidence="5" id="KW-0997">Cell inner membrane</keyword>
<keyword evidence="6 11" id="KW-0812">Transmembrane</keyword>
<keyword evidence="9 11" id="KW-0472">Membrane</keyword>
<evidence type="ECO:0000259" key="12">
    <source>
        <dbReference type="PROSITE" id="PS52015"/>
    </source>
</evidence>
<evidence type="ECO:0000256" key="2">
    <source>
        <dbReference type="ARBA" id="ARBA00006555"/>
    </source>
</evidence>
<dbReference type="GO" id="GO:0098797">
    <property type="term" value="C:plasma membrane protein complex"/>
    <property type="evidence" value="ECO:0007669"/>
    <property type="project" value="TreeGrafter"/>
</dbReference>
<dbReference type="PROSITE" id="PS52015">
    <property type="entry name" value="TONB_CTD"/>
    <property type="match status" value="1"/>
</dbReference>
<gene>
    <name evidence="13" type="ORF">CK503_15150</name>
</gene>
<dbReference type="PANTHER" id="PTHR33446:SF2">
    <property type="entry name" value="PROTEIN TONB"/>
    <property type="match status" value="1"/>
</dbReference>
<protein>
    <submittedName>
        <fullName evidence="13">Energy transducer TonB</fullName>
    </submittedName>
</protein>
<evidence type="ECO:0000256" key="8">
    <source>
        <dbReference type="ARBA" id="ARBA00022989"/>
    </source>
</evidence>
<dbReference type="GO" id="GO:0015031">
    <property type="term" value="P:protein transport"/>
    <property type="evidence" value="ECO:0007669"/>
    <property type="project" value="UniProtKB-KW"/>
</dbReference>
<keyword evidence="7" id="KW-0653">Protein transport</keyword>
<evidence type="ECO:0000256" key="7">
    <source>
        <dbReference type="ARBA" id="ARBA00022927"/>
    </source>
</evidence>
<dbReference type="GO" id="GO:0031992">
    <property type="term" value="F:energy transducer activity"/>
    <property type="evidence" value="ECO:0007669"/>
    <property type="project" value="InterPro"/>
</dbReference>
<keyword evidence="4" id="KW-1003">Cell membrane</keyword>
<feature type="region of interest" description="Disordered" evidence="10">
    <location>
        <begin position="59"/>
        <end position="79"/>
    </location>
</feature>
<dbReference type="Gene3D" id="3.30.1150.10">
    <property type="match status" value="1"/>
</dbReference>
<evidence type="ECO:0000256" key="1">
    <source>
        <dbReference type="ARBA" id="ARBA00004383"/>
    </source>
</evidence>
<dbReference type="GO" id="GO:0055085">
    <property type="term" value="P:transmembrane transport"/>
    <property type="evidence" value="ECO:0007669"/>
    <property type="project" value="InterPro"/>
</dbReference>
<dbReference type="SUPFAM" id="SSF74653">
    <property type="entry name" value="TolA/TonB C-terminal domain"/>
    <property type="match status" value="1"/>
</dbReference>
<dbReference type="OrthoDB" id="9812355at2"/>
<comment type="similarity">
    <text evidence="2">Belongs to the TonB family.</text>
</comment>
<evidence type="ECO:0000313" key="14">
    <source>
        <dbReference type="Proteomes" id="UP000218831"/>
    </source>
</evidence>
<dbReference type="GO" id="GO:0030288">
    <property type="term" value="C:outer membrane-bounded periplasmic space"/>
    <property type="evidence" value="ECO:0007669"/>
    <property type="project" value="InterPro"/>
</dbReference>
<reference evidence="13 14" key="1">
    <citation type="submission" date="2017-08" db="EMBL/GenBank/DDBJ databases">
        <title>Aliifodinibius alkalisoli sp. nov., isolated from saline alkaline soil.</title>
        <authorList>
            <person name="Liu D."/>
            <person name="Zhang G."/>
        </authorList>
    </citation>
    <scope>NUCLEOTIDE SEQUENCE [LARGE SCALE GENOMIC DNA]</scope>
    <source>
        <strain evidence="13 14">WN023</strain>
    </source>
</reference>